<evidence type="ECO:0000313" key="4">
    <source>
        <dbReference type="Proteomes" id="UP000823486"/>
    </source>
</evidence>
<protein>
    <submittedName>
        <fullName evidence="3">Aminoglycoside 6'-N-acetyltransferase</fullName>
        <ecNumber evidence="3">2.3.1.82</ecNumber>
    </submittedName>
</protein>
<gene>
    <name evidence="3" type="ORF">JOC77_003361</name>
</gene>
<dbReference type="EMBL" id="JAFBFI010000016">
    <property type="protein sequence ID" value="MBM7693917.1"/>
    <property type="molecule type" value="Genomic_DNA"/>
</dbReference>
<dbReference type="EC" id="2.3.1.82" evidence="3"/>
<dbReference type="Gene3D" id="3.40.630.30">
    <property type="match status" value="1"/>
</dbReference>
<sequence length="178" mass="20995">MILFQSGKITVRTLQLKDKNMLVKWLSDLSVLKYYEGRDNPFDLNKVSQKFYGRSIEHTGCIVEYNKKEIGYIQFYPLSIDAKNQFGYQEHEIIFGMDQFIGETDYWNKGIGRLLVQSMANFLIKHKNACRIVMDPQTWNARAIKCYEKAGFKKVKLLPKNELHEGEYRDCWLIEYTA</sequence>
<evidence type="ECO:0000313" key="3">
    <source>
        <dbReference type="EMBL" id="MBM7693917.1"/>
    </source>
</evidence>
<keyword evidence="3" id="KW-0808">Transferase</keyword>
<accession>A0ABS2QL66</accession>
<dbReference type="SUPFAM" id="SSF55729">
    <property type="entry name" value="Acyl-CoA N-acyltransferases (Nat)"/>
    <property type="match status" value="1"/>
</dbReference>
<dbReference type="PANTHER" id="PTHR31438">
    <property type="entry name" value="LYSINE N-ACYLTRANSFERASE C17G9.06C-RELATED"/>
    <property type="match status" value="1"/>
</dbReference>
<evidence type="ECO:0000259" key="2">
    <source>
        <dbReference type="PROSITE" id="PS51186"/>
    </source>
</evidence>
<dbReference type="GO" id="GO:0047663">
    <property type="term" value="F:aminoglycoside 6'-N-acetyltransferase activity"/>
    <property type="evidence" value="ECO:0007669"/>
    <property type="project" value="UniProtKB-EC"/>
</dbReference>
<dbReference type="InterPro" id="IPR000182">
    <property type="entry name" value="GNAT_dom"/>
</dbReference>
<keyword evidence="1" id="KW-0046">Antibiotic resistance</keyword>
<dbReference type="Proteomes" id="UP000823486">
    <property type="component" value="Unassembled WGS sequence"/>
</dbReference>
<dbReference type="PANTHER" id="PTHR31438:SF1">
    <property type="entry name" value="LYSINE N-ACYLTRANSFERASE C17G9.06C-RELATED"/>
    <property type="match status" value="1"/>
</dbReference>
<evidence type="ECO:0000256" key="1">
    <source>
        <dbReference type="ARBA" id="ARBA00023251"/>
    </source>
</evidence>
<comment type="caution">
    <text evidence="3">The sequence shown here is derived from an EMBL/GenBank/DDBJ whole genome shotgun (WGS) entry which is preliminary data.</text>
</comment>
<keyword evidence="3" id="KW-0012">Acyltransferase</keyword>
<organism evidence="3 4">
    <name type="scientific">Peribacillus deserti</name>
    <dbReference type="NCBI Taxonomy" id="673318"/>
    <lineage>
        <taxon>Bacteria</taxon>
        <taxon>Bacillati</taxon>
        <taxon>Bacillota</taxon>
        <taxon>Bacilli</taxon>
        <taxon>Bacillales</taxon>
        <taxon>Bacillaceae</taxon>
        <taxon>Peribacillus</taxon>
    </lineage>
</organism>
<dbReference type="RefSeq" id="WP_239558833.1">
    <property type="nucleotide sequence ID" value="NZ_JAFBFI010000016.1"/>
</dbReference>
<feature type="domain" description="N-acetyltransferase" evidence="2">
    <location>
        <begin position="9"/>
        <end position="175"/>
    </location>
</feature>
<dbReference type="PROSITE" id="PS51186">
    <property type="entry name" value="GNAT"/>
    <property type="match status" value="1"/>
</dbReference>
<dbReference type="Pfam" id="PF13523">
    <property type="entry name" value="Acetyltransf_8"/>
    <property type="match status" value="1"/>
</dbReference>
<keyword evidence="4" id="KW-1185">Reference proteome</keyword>
<reference evidence="3 4" key="1">
    <citation type="submission" date="2021-01" db="EMBL/GenBank/DDBJ databases">
        <title>Genomic Encyclopedia of Type Strains, Phase IV (KMG-IV): sequencing the most valuable type-strain genomes for metagenomic binning, comparative biology and taxonomic classification.</title>
        <authorList>
            <person name="Goeker M."/>
        </authorList>
    </citation>
    <scope>NUCLEOTIDE SEQUENCE [LARGE SCALE GENOMIC DNA]</scope>
    <source>
        <strain evidence="3 4">DSM 105482</strain>
    </source>
</reference>
<dbReference type="InterPro" id="IPR016181">
    <property type="entry name" value="Acyl_CoA_acyltransferase"/>
</dbReference>
<name>A0ABS2QL66_9BACI</name>
<proteinExistence type="predicted"/>